<keyword evidence="2" id="KW-1185">Reference proteome</keyword>
<evidence type="ECO:0000313" key="1">
    <source>
        <dbReference type="EMBL" id="TNN50374.1"/>
    </source>
</evidence>
<dbReference type="EMBL" id="SRLO01000619">
    <property type="protein sequence ID" value="TNN50374.1"/>
    <property type="molecule type" value="Genomic_DNA"/>
</dbReference>
<sequence>MERTGLLNHAKVRVFQPARPHLVLYFIEFVDSVAVAAAGGDFAVAAPVFPLQGLYGLRVDDTQEVVVFQGNWLFLFHVRFSRRTVQLNDVRQLAVAEVQVDSSDEEEEKNELNSSNVSSQGHLSAVNSFLFPFEKILTNVSDQRDNVLRVQLVTCFCGWTSFSVPSDFTLVWDTTAPIISHSVVTNGYQSLGISWSDPSSSLQENEWG</sequence>
<name>A0A4Z2GCE6_9TELE</name>
<comment type="caution">
    <text evidence="1">The sequence shown here is derived from an EMBL/GenBank/DDBJ whole genome shotgun (WGS) entry which is preliminary data.</text>
</comment>
<organism evidence="1 2">
    <name type="scientific">Liparis tanakae</name>
    <name type="common">Tanaka's snailfish</name>
    <dbReference type="NCBI Taxonomy" id="230148"/>
    <lineage>
        <taxon>Eukaryota</taxon>
        <taxon>Metazoa</taxon>
        <taxon>Chordata</taxon>
        <taxon>Craniata</taxon>
        <taxon>Vertebrata</taxon>
        <taxon>Euteleostomi</taxon>
        <taxon>Actinopterygii</taxon>
        <taxon>Neopterygii</taxon>
        <taxon>Teleostei</taxon>
        <taxon>Neoteleostei</taxon>
        <taxon>Acanthomorphata</taxon>
        <taxon>Eupercaria</taxon>
        <taxon>Perciformes</taxon>
        <taxon>Cottioidei</taxon>
        <taxon>Cottales</taxon>
        <taxon>Liparidae</taxon>
        <taxon>Liparis</taxon>
    </lineage>
</organism>
<reference evidence="1 2" key="1">
    <citation type="submission" date="2019-03" db="EMBL/GenBank/DDBJ databases">
        <title>First draft genome of Liparis tanakae, snailfish: a comprehensive survey of snailfish specific genes.</title>
        <authorList>
            <person name="Kim W."/>
            <person name="Song I."/>
            <person name="Jeong J.-H."/>
            <person name="Kim D."/>
            <person name="Kim S."/>
            <person name="Ryu S."/>
            <person name="Song J.Y."/>
            <person name="Lee S.K."/>
        </authorList>
    </citation>
    <scope>NUCLEOTIDE SEQUENCE [LARGE SCALE GENOMIC DNA]</scope>
    <source>
        <tissue evidence="1">Muscle</tissue>
    </source>
</reference>
<protein>
    <submittedName>
        <fullName evidence="1">Uncharacterized protein</fullName>
    </submittedName>
</protein>
<gene>
    <name evidence="1" type="ORF">EYF80_039409</name>
</gene>
<dbReference type="Proteomes" id="UP000314294">
    <property type="component" value="Unassembled WGS sequence"/>
</dbReference>
<dbReference type="AlphaFoldDB" id="A0A4Z2GCE6"/>
<evidence type="ECO:0000313" key="2">
    <source>
        <dbReference type="Proteomes" id="UP000314294"/>
    </source>
</evidence>
<proteinExistence type="predicted"/>
<accession>A0A4Z2GCE6</accession>